<protein>
    <submittedName>
        <fullName evidence="4">DEAD/DEAH box helicase family protein</fullName>
    </submittedName>
</protein>
<dbReference type="InterPro" id="IPR014001">
    <property type="entry name" value="Helicase_ATP-bd"/>
</dbReference>
<keyword evidence="4" id="KW-0547">Nucleotide-binding</keyword>
<keyword evidence="4" id="KW-0378">Hydrolase</keyword>
<dbReference type="GO" id="GO:0004386">
    <property type="term" value="F:helicase activity"/>
    <property type="evidence" value="ECO:0007669"/>
    <property type="project" value="UniProtKB-KW"/>
</dbReference>
<organism evidence="4 5">
    <name type="scientific">Mycolicibacterium septicum</name>
    <dbReference type="NCBI Taxonomy" id="98668"/>
    <lineage>
        <taxon>Bacteria</taxon>
        <taxon>Bacillati</taxon>
        <taxon>Actinomycetota</taxon>
        <taxon>Actinomycetes</taxon>
        <taxon>Mycobacteriales</taxon>
        <taxon>Mycobacteriaceae</taxon>
        <taxon>Mycolicibacterium</taxon>
    </lineage>
</organism>
<dbReference type="SUPFAM" id="SSF52540">
    <property type="entry name" value="P-loop containing nucleoside triphosphate hydrolases"/>
    <property type="match status" value="2"/>
</dbReference>
<dbReference type="PROSITE" id="PS51194">
    <property type="entry name" value="HELICASE_CTER"/>
    <property type="match status" value="1"/>
</dbReference>
<feature type="region of interest" description="Disordered" evidence="2">
    <location>
        <begin position="19"/>
        <end position="38"/>
    </location>
</feature>
<dbReference type="CDD" id="cd02440">
    <property type="entry name" value="AdoMet_MTases"/>
    <property type="match status" value="1"/>
</dbReference>
<feature type="compositionally biased region" description="Polar residues" evidence="2">
    <location>
        <begin position="306"/>
        <end position="315"/>
    </location>
</feature>
<dbReference type="PANTHER" id="PTHR41313">
    <property type="entry name" value="ADENINE-SPECIFIC METHYLTRANSFERASE"/>
    <property type="match status" value="1"/>
</dbReference>
<feature type="compositionally biased region" description="Polar residues" evidence="2">
    <location>
        <begin position="175"/>
        <end position="184"/>
    </location>
</feature>
<dbReference type="Gene3D" id="3.40.50.150">
    <property type="entry name" value="Vaccinia Virus protein VP39"/>
    <property type="match status" value="1"/>
</dbReference>
<sequence length="2124" mass="233080">MTHVDATLWVHRARATPAMGSTPQITRTTSTNRTRTHDEQRCGIENTMARRDDPQQPDLFSIEGAEDLRESLDEAGRRRRVPPMAATARGMEPRTDRAVPGSNDPAVGPNGGGDGRRTGRDSDHRLDQPTRPASRLPDDGAFARNRDADSTRDGRSPGTLRSDPADGRDERRRSATGTTDTGQRSAMEPAVEQRTVSQRAGGGAGGSGPTSLAGPPVLNDVPNQGRLPADRPDRGRSTGTGRPPASAGQRPGTDGVRRPARRRVPRRVEDDPQLDLFDSFDQPTDPREIDPGGTELPPANRPAPTALTTGTQLPQVSAEPATAPEPAVSDQSAESPAPQPTAPATAPSLDHPAPTQIPPAPSAHDFQPGTDIRVPSGAKARIQANIAVIDVLERLRAEDRPATAEEQETLACWSGWGAVPEVFDRRTNTYAGERAYLQDVLSPEEYRAAEASVLNAHYTDPQIAAAMWHALSEAGFAGGRVLEPGCGSGTFIGLAPQEAVMVGVENDPTTAAVAAALYPSAQVRSEGFETTRVPGASFAAVIGNVPFGQFTVYDPAHNPQRFSIHNHFIIKSLDLTAPGGYVMVLTSRYTLDNVDSKARRAIAERADLLGAVRLPTAAFRRVAGTDVVTDVLVLRRRDEDEPGREASWLHSEPVTLDTDQGLVDIPVNTYFHDHPERVLGDFSAGHGIHGSVTLNVTGQDNTGLVDALTGQLRQIVTAAKQHGFGLTATASSCTEVSEATFDPGLITAVDRRAQIPLDTLRYNPETQSIQRWNRFGWEEQRTPKSQIAETRELIDLRDAATAVIASQRDGQPAADREQLRGHLNRLYDAYVTKHGPINRFKWIYPKPPTQQAHDRKVAAAEERWRKSQGSDGHSYRGPVPAELMARWDEAGWAERAPYKRRPHLDGGMKNDPGWADVASLEIFDEQTGKALKAPIFSVDVLTARNQLERADNITDALAVCLDRHRRVDIDYIAGLLNISADAAEQQLHGLVYPSLNDPDELIPAATALSGNVREKLAAATAAAEHNSAYNDYVSALRTVLPPDKEASRIKARPGAPWIDARYVAQFAREVFGAERVTVDHVNGTWSVECPDYQRTTVAMTETWGTGSRDAIELLDAVCNSKPIVIERSKEDIETRGGPSIDTEATFAAQAKATKITEEFQRWIFSDDQRRETLVTEFNRRFNSLVAPRHSGASLALPGLSERFEPHPYQRDAVARIIAEPSVLLDHVVGAGKTGTMFMAAMELRRLGLVQQPWIVVPNHLIEQFGREAKQWYPAANVLMGAAATDPEGRRRLAAQSAATDWDMVIVPQSLFTAIGVSDELKAAHINKELDALENQRADAVNKVSKKRLELAEKKLKARLEELTDQKRKDTGLRFEQTGCDYLFIDEAHLYKNKGRVSNIEELSCAAASQRAEDLAMKIELLRQRRRDEGRAAGLRPDQIVERVATFATGTPIANSLGELWVMQSYLRPDLLEAAGVANINDWGATFTTTINTVEVNATGTNLRPVTRVGRFCNLQELQAISGVFTDVVTRDDVPMKLPTLAGGQRKIISITPSQEVKDFIADLGWRATNIDTEHLEYDNVLKISNDGRNVSLDPRLAHLDKPETSRASVVADEIMRIHTATADNIYLDPETGQPMPIPGGLQIAFCDRGTPSKHTDQFTLYGALRDELIERGMPADSIRFIHDAVKPADKLRLFRDCTHGAVSVLVGSTEKMGTGTNVQTRATAEHHVDVPWRPADLEQREGRVIRQGNQNDTIEILNYVTAGSYDTVMWQKVEAKATFIDQYRRGNVVVDEIEDIAGGDMSNAAAETKAIATGDPRFIKQVKLDDEVKRLQALANAHDEASARRRQQLRHCHKELDAINEDLTQLDPILDTVRRHCEHPAAMTVGEQPFAERKNAAEPFAAACRKTFQALRDSAHYDHRPVGATINGIGITARRDHIKSQLILSLDVPSPEIVIERDDLMASTPTLTDASENSGTAKARGLLQRAENLYKDLPNHHSRLNQRRTRLEAEIDDLNSTQLGAFEHAAELTAKREELSVLTAQLRMEAQSEAAQAAAAEAAQRLQHAGREPGWSLHLNPTPALIEQSGLPDADSYRAAQRFTEQRRAAEYRRELRGRNQGQDGLER</sequence>
<feature type="compositionally biased region" description="Basic and acidic residues" evidence="2">
    <location>
        <begin position="2105"/>
        <end position="2114"/>
    </location>
</feature>
<feature type="compositionally biased region" description="Basic and acidic residues" evidence="2">
    <location>
        <begin position="163"/>
        <end position="173"/>
    </location>
</feature>
<name>A0ABW9M380_9MYCO</name>
<evidence type="ECO:0000256" key="1">
    <source>
        <dbReference type="SAM" id="Coils"/>
    </source>
</evidence>
<reference evidence="4 5" key="1">
    <citation type="submission" date="2024-12" db="EMBL/GenBank/DDBJ databases">
        <title>The coexistence of Mycolicibacterium septicum and Mycolicibacterium nivoides in clinical samples.</title>
        <authorList>
            <person name="Wang C."/>
            <person name="Feng Y."/>
            <person name="Zong Z."/>
        </authorList>
    </citation>
    <scope>NUCLEOTIDE SEQUENCE [LARGE SCALE GENOMIC DNA]</scope>
    <source>
        <strain evidence="4 5">120310</strain>
    </source>
</reference>
<dbReference type="SUPFAM" id="SSF53335">
    <property type="entry name" value="S-adenosyl-L-methionine-dependent methyltransferases"/>
    <property type="match status" value="1"/>
</dbReference>
<dbReference type="SMART" id="SM00490">
    <property type="entry name" value="HELICc"/>
    <property type="match status" value="1"/>
</dbReference>
<keyword evidence="4" id="KW-0067">ATP-binding</keyword>
<dbReference type="InterPro" id="IPR006935">
    <property type="entry name" value="Helicase/UvrB_N"/>
</dbReference>
<dbReference type="InterPro" id="IPR027417">
    <property type="entry name" value="P-loop_NTPase"/>
</dbReference>
<keyword evidence="4" id="KW-0347">Helicase</keyword>
<dbReference type="Pfam" id="PF04851">
    <property type="entry name" value="ResIII"/>
    <property type="match status" value="1"/>
</dbReference>
<evidence type="ECO:0000313" key="5">
    <source>
        <dbReference type="Proteomes" id="UP001635817"/>
    </source>
</evidence>
<evidence type="ECO:0000259" key="3">
    <source>
        <dbReference type="PROSITE" id="PS51194"/>
    </source>
</evidence>
<keyword evidence="5" id="KW-1185">Reference proteome</keyword>
<dbReference type="InterPro" id="IPR001650">
    <property type="entry name" value="Helicase_C-like"/>
</dbReference>
<evidence type="ECO:0000313" key="4">
    <source>
        <dbReference type="EMBL" id="MFN6554768.1"/>
    </source>
</evidence>
<proteinExistence type="predicted"/>
<feature type="region of interest" description="Disordered" evidence="2">
    <location>
        <begin position="72"/>
        <end position="377"/>
    </location>
</feature>
<gene>
    <name evidence="4" type="ORF">ACK4CP_30560</name>
</gene>
<keyword evidence="1" id="KW-0175">Coiled coil</keyword>
<dbReference type="PANTHER" id="PTHR41313:SF1">
    <property type="entry name" value="DNA METHYLASE ADENINE-SPECIFIC DOMAIN-CONTAINING PROTEIN"/>
    <property type="match status" value="1"/>
</dbReference>
<evidence type="ECO:0000256" key="2">
    <source>
        <dbReference type="SAM" id="MobiDB-lite"/>
    </source>
</evidence>
<feature type="compositionally biased region" description="Low complexity" evidence="2">
    <location>
        <begin position="331"/>
        <end position="348"/>
    </location>
</feature>
<dbReference type="Proteomes" id="UP001635817">
    <property type="component" value="Unassembled WGS sequence"/>
</dbReference>
<feature type="compositionally biased region" description="Basic and acidic residues" evidence="2">
    <location>
        <begin position="144"/>
        <end position="155"/>
    </location>
</feature>
<dbReference type="SMART" id="SM00487">
    <property type="entry name" value="DEXDc"/>
    <property type="match status" value="1"/>
</dbReference>
<feature type="region of interest" description="Disordered" evidence="2">
    <location>
        <begin position="2105"/>
        <end position="2124"/>
    </location>
</feature>
<dbReference type="RefSeq" id="WP_409552818.1">
    <property type="nucleotide sequence ID" value="NZ_JBKBDE010000014.1"/>
</dbReference>
<feature type="domain" description="Helicase C-terminal" evidence="3">
    <location>
        <begin position="1621"/>
        <end position="1797"/>
    </location>
</feature>
<dbReference type="Gene3D" id="3.40.50.300">
    <property type="entry name" value="P-loop containing nucleotide triphosphate hydrolases"/>
    <property type="match status" value="2"/>
</dbReference>
<feature type="coiled-coil region" evidence="1">
    <location>
        <begin position="1322"/>
        <end position="1368"/>
    </location>
</feature>
<feature type="compositionally biased region" description="Basic and acidic residues" evidence="2">
    <location>
        <begin position="114"/>
        <end position="128"/>
    </location>
</feature>
<dbReference type="EMBL" id="JBKBDE010000014">
    <property type="protein sequence ID" value="MFN6554768.1"/>
    <property type="molecule type" value="Genomic_DNA"/>
</dbReference>
<accession>A0ABW9M380</accession>
<dbReference type="InterPro" id="IPR029063">
    <property type="entry name" value="SAM-dependent_MTases_sf"/>
</dbReference>
<comment type="caution">
    <text evidence="4">The sequence shown here is derived from an EMBL/GenBank/DDBJ whole genome shotgun (WGS) entry which is preliminary data.</text>
</comment>
<dbReference type="InterPro" id="IPR052933">
    <property type="entry name" value="DNA_Protect_Modify"/>
</dbReference>